<name>A0A7S1NWN0_9ALVE</name>
<accession>A0A7S1NWN0</accession>
<protein>
    <submittedName>
        <fullName evidence="2">Uncharacterized protein</fullName>
    </submittedName>
</protein>
<sequence length="415" mass="47781">MASPMVPGRLLGHITPPTASKVTTSEDKGGSDSNSDSQSKKGSLELFLEAAGRMREYIFPRGSLLVRPNAGFDRKMRPFLLTQSCGRSKVEFADITSEFYRHLDDLEYAIPISVVESCQYEGRTFPLVFCYTVTRFEEVGKQHKLEWAMQFNPGTRMRGHVYYINKLGMHNFHLICIVMPDLYWQLLTAHKTGKELIDSTRDVTTGRKDMSDYGMKEQLALAYRQQVVADALTRLHRLTDGFNPSHYHPSKRFPSFLVPAPSSNVDLLTVGPIFLFALSVTHNDLLETMRRLERAIEEQMIAANKGLVFYSPFFAPYLSQESARYAVKRYVVGVQLEPYDFAWMITCHEDRDINSKMKAEFGAEWRRFYALKEWGDQHRKKDRQTAEVMLSQKDRSVSRQWILVGWRAIHLSICC</sequence>
<organism evidence="2">
    <name type="scientific">Vitrella brassicaformis</name>
    <dbReference type="NCBI Taxonomy" id="1169539"/>
    <lineage>
        <taxon>Eukaryota</taxon>
        <taxon>Sar</taxon>
        <taxon>Alveolata</taxon>
        <taxon>Colpodellida</taxon>
        <taxon>Vitrellaceae</taxon>
        <taxon>Vitrella</taxon>
    </lineage>
</organism>
<proteinExistence type="predicted"/>
<dbReference type="AlphaFoldDB" id="A0A7S1NWN0"/>
<dbReference type="EMBL" id="HBGB01000457">
    <property type="protein sequence ID" value="CAD9045217.1"/>
    <property type="molecule type" value="Transcribed_RNA"/>
</dbReference>
<evidence type="ECO:0000313" key="2">
    <source>
        <dbReference type="EMBL" id="CAD9045217.1"/>
    </source>
</evidence>
<gene>
    <name evidence="2" type="ORF">VBRA1451_LOCUS269</name>
</gene>
<reference evidence="2" key="1">
    <citation type="submission" date="2021-01" db="EMBL/GenBank/DDBJ databases">
        <authorList>
            <person name="Corre E."/>
            <person name="Pelletier E."/>
            <person name="Niang G."/>
            <person name="Scheremetjew M."/>
            <person name="Finn R."/>
            <person name="Kale V."/>
            <person name="Holt S."/>
            <person name="Cochrane G."/>
            <person name="Meng A."/>
            <person name="Brown T."/>
            <person name="Cohen L."/>
        </authorList>
    </citation>
    <scope>NUCLEOTIDE SEQUENCE</scope>
    <source>
        <strain evidence="2">CCMP3346</strain>
    </source>
</reference>
<evidence type="ECO:0000256" key="1">
    <source>
        <dbReference type="SAM" id="MobiDB-lite"/>
    </source>
</evidence>
<feature type="region of interest" description="Disordered" evidence="1">
    <location>
        <begin position="1"/>
        <end position="40"/>
    </location>
</feature>